<dbReference type="Proteomes" id="UP000318437">
    <property type="component" value="Unassembled WGS sequence"/>
</dbReference>
<evidence type="ECO:0000313" key="2">
    <source>
        <dbReference type="Proteomes" id="UP000318437"/>
    </source>
</evidence>
<protein>
    <submittedName>
        <fullName evidence="1">Uncharacterized protein</fullName>
    </submittedName>
</protein>
<accession>A0A5C6CBD4</accession>
<sequence>MLSEAKGEDALTGEQMARWDSLHADLARERRAACGPAPTVTQFESEELGQVEFTIKQGYHEKRECPLWIVQLGSRVSKPTFKELKIKATMLGGWYSSFKKSDAGFQFLSEEAATKFTKLLEGDADRQEILAGRKERKEQTAAERLHELGDNLLGRADQTLATSEASLQNTARRADIQVGVRGRAYADQALARSLHSVANVLSTGAAKYLDGIRHKTHLETLNTVLSLARWARIRAIRKAENEQEYGYGLRVQEEEEKPYSEEDIRFAEYPYPSIYRRHLEEAITYCLEKNGCKQAAAKMAKTVRRMPGEFLKFNQSHDIEQLADFLSRAKSVGFDTTWLDECLEKHHRLQRAHIDEPSCFPVW</sequence>
<proteinExistence type="predicted"/>
<dbReference type="AlphaFoldDB" id="A0A5C6CBD4"/>
<gene>
    <name evidence="1" type="ORF">Pla144_49080</name>
</gene>
<evidence type="ECO:0000313" key="1">
    <source>
        <dbReference type="EMBL" id="TWU20741.1"/>
    </source>
</evidence>
<reference evidence="1 2" key="1">
    <citation type="submission" date="2019-02" db="EMBL/GenBank/DDBJ databases">
        <title>Deep-cultivation of Planctomycetes and their phenomic and genomic characterization uncovers novel biology.</title>
        <authorList>
            <person name="Wiegand S."/>
            <person name="Jogler M."/>
            <person name="Boedeker C."/>
            <person name="Pinto D."/>
            <person name="Vollmers J."/>
            <person name="Rivas-Marin E."/>
            <person name="Kohn T."/>
            <person name="Peeters S.H."/>
            <person name="Heuer A."/>
            <person name="Rast P."/>
            <person name="Oberbeckmann S."/>
            <person name="Bunk B."/>
            <person name="Jeske O."/>
            <person name="Meyerdierks A."/>
            <person name="Storesund J.E."/>
            <person name="Kallscheuer N."/>
            <person name="Luecker S."/>
            <person name="Lage O.M."/>
            <person name="Pohl T."/>
            <person name="Merkel B.J."/>
            <person name="Hornburger P."/>
            <person name="Mueller R.-W."/>
            <person name="Bruemmer F."/>
            <person name="Labrenz M."/>
            <person name="Spormann A.M."/>
            <person name="Op Den Camp H."/>
            <person name="Overmann J."/>
            <person name="Amann R."/>
            <person name="Jetten M.S.M."/>
            <person name="Mascher T."/>
            <person name="Medema M.H."/>
            <person name="Devos D.P."/>
            <person name="Kaster A.-K."/>
            <person name="Ovreas L."/>
            <person name="Rohde M."/>
            <person name="Galperin M.Y."/>
            <person name="Jogler C."/>
        </authorList>
    </citation>
    <scope>NUCLEOTIDE SEQUENCE [LARGE SCALE GENOMIC DNA]</scope>
    <source>
        <strain evidence="1 2">Pla144</strain>
    </source>
</reference>
<dbReference type="EMBL" id="SJPS01000014">
    <property type="protein sequence ID" value="TWU20741.1"/>
    <property type="molecule type" value="Genomic_DNA"/>
</dbReference>
<keyword evidence="2" id="KW-1185">Reference proteome</keyword>
<organism evidence="1 2">
    <name type="scientific">Bythopirellula polymerisocia</name>
    <dbReference type="NCBI Taxonomy" id="2528003"/>
    <lineage>
        <taxon>Bacteria</taxon>
        <taxon>Pseudomonadati</taxon>
        <taxon>Planctomycetota</taxon>
        <taxon>Planctomycetia</taxon>
        <taxon>Pirellulales</taxon>
        <taxon>Lacipirellulaceae</taxon>
        <taxon>Bythopirellula</taxon>
    </lineage>
</organism>
<name>A0A5C6CBD4_9BACT</name>
<comment type="caution">
    <text evidence="1">The sequence shown here is derived from an EMBL/GenBank/DDBJ whole genome shotgun (WGS) entry which is preliminary data.</text>
</comment>